<dbReference type="InterPro" id="IPR029045">
    <property type="entry name" value="ClpP/crotonase-like_dom_sf"/>
</dbReference>
<evidence type="ECO:0000256" key="4">
    <source>
        <dbReference type="ARBA" id="ARBA00023239"/>
    </source>
</evidence>
<evidence type="ECO:0000256" key="5">
    <source>
        <dbReference type="ARBA" id="ARBA00023709"/>
    </source>
</evidence>
<dbReference type="InterPro" id="IPR001753">
    <property type="entry name" value="Enoyl-CoA_hydra/iso"/>
</dbReference>
<protein>
    <submittedName>
        <fullName evidence="8">Enoyl-CoA hydratase/isomerase family protein</fullName>
    </submittedName>
</protein>
<comment type="catalytic activity">
    <reaction evidence="6">
        <text>a 4-saturated-(3S)-3-hydroxyacyl-CoA = a (3E)-enoyl-CoA + H2O</text>
        <dbReference type="Rhea" id="RHEA:20724"/>
        <dbReference type="ChEBI" id="CHEBI:15377"/>
        <dbReference type="ChEBI" id="CHEBI:58521"/>
        <dbReference type="ChEBI" id="CHEBI:137480"/>
        <dbReference type="EC" id="4.2.1.17"/>
    </reaction>
</comment>
<evidence type="ECO:0000256" key="2">
    <source>
        <dbReference type="ARBA" id="ARBA00005254"/>
    </source>
</evidence>
<reference evidence="8 9" key="1">
    <citation type="submission" date="2024-10" db="EMBL/GenBank/DDBJ databases">
        <title>The Natural Products Discovery Center: Release of the First 8490 Sequenced Strains for Exploring Actinobacteria Biosynthetic Diversity.</title>
        <authorList>
            <person name="Kalkreuter E."/>
            <person name="Kautsar S.A."/>
            <person name="Yang D."/>
            <person name="Bader C.D."/>
            <person name="Teijaro C.N."/>
            <person name="Fluegel L."/>
            <person name="Davis C.M."/>
            <person name="Simpson J.R."/>
            <person name="Lauterbach L."/>
            <person name="Steele A.D."/>
            <person name="Gui C."/>
            <person name="Meng S."/>
            <person name="Li G."/>
            <person name="Viehrig K."/>
            <person name="Ye F."/>
            <person name="Su P."/>
            <person name="Kiefer A.F."/>
            <person name="Nichols A."/>
            <person name="Cepeda A.J."/>
            <person name="Yan W."/>
            <person name="Fan B."/>
            <person name="Jiang Y."/>
            <person name="Adhikari A."/>
            <person name="Zheng C.-J."/>
            <person name="Schuster L."/>
            <person name="Cowan T.M."/>
            <person name="Smanski M.J."/>
            <person name="Chevrette M.G."/>
            <person name="De Carvalho L.P.S."/>
            <person name="Shen B."/>
        </authorList>
    </citation>
    <scope>NUCLEOTIDE SEQUENCE [LARGE SCALE GENOMIC DNA]</scope>
    <source>
        <strain evidence="8 9">NPDC004119</strain>
    </source>
</reference>
<keyword evidence="3" id="KW-0443">Lipid metabolism</keyword>
<dbReference type="Gene3D" id="1.10.12.10">
    <property type="entry name" value="Lyase 2-enoyl-coa Hydratase, Chain A, domain 2"/>
    <property type="match status" value="1"/>
</dbReference>
<gene>
    <name evidence="8" type="ORF">ACFYU5_26180</name>
</gene>
<keyword evidence="4" id="KW-0456">Lyase</keyword>
<proteinExistence type="inferred from homology"/>
<evidence type="ECO:0000256" key="7">
    <source>
        <dbReference type="RuleBase" id="RU003707"/>
    </source>
</evidence>
<keyword evidence="3" id="KW-0276">Fatty acid metabolism</keyword>
<name>A0ABW6P9S1_9NOCA</name>
<comment type="catalytic activity">
    <reaction evidence="5">
        <text>a (3S)-3-hydroxyacyl-CoA = a (2E)-enoyl-CoA + H2O</text>
        <dbReference type="Rhea" id="RHEA:16105"/>
        <dbReference type="ChEBI" id="CHEBI:15377"/>
        <dbReference type="ChEBI" id="CHEBI:57318"/>
        <dbReference type="ChEBI" id="CHEBI:58856"/>
        <dbReference type="EC" id="4.2.1.17"/>
    </reaction>
</comment>
<comment type="function">
    <text evidence="1">Could possibly oxidize fatty acids using specific components.</text>
</comment>
<sequence>MSSSDVDVPTPPVSVRTEGRVRYLTINRPDALNALNREVLATLAAELDSIRDDVAIGAVVLSGAGGRAFCAGADLSELAGLDVAGAHAVLQRGQRVMSAVEELPVPVIAAVDGYALGGGFELALSCPVILASERSRFGLPESKLGLVPGYGGTQRLRRAVGRAPALAVMLTGQPIDAGRAWHLGLLSEPPVPSESLLEEAGRLAAGLAELSRANLGLILESARSSADGPEGLRHEAALAAMAIGSADGQEGAAAFLAKRAPRFSREGSEQETK</sequence>
<comment type="caution">
    <text evidence="8">The sequence shown here is derived from an EMBL/GenBank/DDBJ whole genome shotgun (WGS) entry which is preliminary data.</text>
</comment>
<dbReference type="Proteomes" id="UP001601442">
    <property type="component" value="Unassembled WGS sequence"/>
</dbReference>
<dbReference type="CDD" id="cd06558">
    <property type="entry name" value="crotonase-like"/>
    <property type="match status" value="1"/>
</dbReference>
<dbReference type="PANTHER" id="PTHR11941:SF54">
    <property type="entry name" value="ENOYL-COA HYDRATASE, MITOCHONDRIAL"/>
    <property type="match status" value="1"/>
</dbReference>
<comment type="similarity">
    <text evidence="2 7">Belongs to the enoyl-CoA hydratase/isomerase family.</text>
</comment>
<dbReference type="Gene3D" id="3.90.226.10">
    <property type="entry name" value="2-enoyl-CoA Hydratase, Chain A, domain 1"/>
    <property type="match status" value="1"/>
</dbReference>
<dbReference type="InterPro" id="IPR014748">
    <property type="entry name" value="Enoyl-CoA_hydra_C"/>
</dbReference>
<evidence type="ECO:0000313" key="9">
    <source>
        <dbReference type="Proteomes" id="UP001601442"/>
    </source>
</evidence>
<evidence type="ECO:0000256" key="6">
    <source>
        <dbReference type="ARBA" id="ARBA00023717"/>
    </source>
</evidence>
<dbReference type="RefSeq" id="WP_387398800.1">
    <property type="nucleotide sequence ID" value="NZ_JBIAMT010000005.1"/>
</dbReference>
<dbReference type="SUPFAM" id="SSF52096">
    <property type="entry name" value="ClpP/crotonase"/>
    <property type="match status" value="1"/>
</dbReference>
<evidence type="ECO:0000313" key="8">
    <source>
        <dbReference type="EMBL" id="MFF0499915.1"/>
    </source>
</evidence>
<dbReference type="Pfam" id="PF00378">
    <property type="entry name" value="ECH_1"/>
    <property type="match status" value="1"/>
</dbReference>
<keyword evidence="9" id="KW-1185">Reference proteome</keyword>
<dbReference type="PROSITE" id="PS00166">
    <property type="entry name" value="ENOYL_COA_HYDRATASE"/>
    <property type="match status" value="1"/>
</dbReference>
<dbReference type="PANTHER" id="PTHR11941">
    <property type="entry name" value="ENOYL-COA HYDRATASE-RELATED"/>
    <property type="match status" value="1"/>
</dbReference>
<organism evidence="8 9">
    <name type="scientific">Nocardia aobensis</name>
    <dbReference type="NCBI Taxonomy" id="257277"/>
    <lineage>
        <taxon>Bacteria</taxon>
        <taxon>Bacillati</taxon>
        <taxon>Actinomycetota</taxon>
        <taxon>Actinomycetes</taxon>
        <taxon>Mycobacteriales</taxon>
        <taxon>Nocardiaceae</taxon>
        <taxon>Nocardia</taxon>
    </lineage>
</organism>
<evidence type="ECO:0000256" key="3">
    <source>
        <dbReference type="ARBA" id="ARBA00022832"/>
    </source>
</evidence>
<dbReference type="InterPro" id="IPR018376">
    <property type="entry name" value="Enoyl-CoA_hyd/isom_CS"/>
</dbReference>
<accession>A0ABW6P9S1</accession>
<evidence type="ECO:0000256" key="1">
    <source>
        <dbReference type="ARBA" id="ARBA00002994"/>
    </source>
</evidence>
<dbReference type="EMBL" id="JBIAMT010000005">
    <property type="protein sequence ID" value="MFF0499915.1"/>
    <property type="molecule type" value="Genomic_DNA"/>
</dbReference>